<feature type="region of interest" description="Disordered" evidence="1">
    <location>
        <begin position="534"/>
        <end position="597"/>
    </location>
</feature>
<dbReference type="EMBL" id="CAMPGE010021742">
    <property type="protein sequence ID" value="CAI2379866.1"/>
    <property type="molecule type" value="Genomic_DNA"/>
</dbReference>
<feature type="compositionally biased region" description="Polar residues" evidence="1">
    <location>
        <begin position="565"/>
        <end position="578"/>
    </location>
</feature>
<evidence type="ECO:0000313" key="3">
    <source>
        <dbReference type="EMBL" id="CAI2379866.1"/>
    </source>
</evidence>
<feature type="compositionally biased region" description="Polar residues" evidence="1">
    <location>
        <begin position="657"/>
        <end position="671"/>
    </location>
</feature>
<proteinExistence type="predicted"/>
<evidence type="ECO:0000313" key="4">
    <source>
        <dbReference type="Proteomes" id="UP001295684"/>
    </source>
</evidence>
<feature type="compositionally biased region" description="Polar residues" evidence="1">
    <location>
        <begin position="718"/>
        <end position="734"/>
    </location>
</feature>
<feature type="compositionally biased region" description="Basic and acidic residues" evidence="1">
    <location>
        <begin position="100"/>
        <end position="121"/>
    </location>
</feature>
<protein>
    <submittedName>
        <fullName evidence="3">Uncharacterized protein</fullName>
    </submittedName>
</protein>
<organism evidence="3 4">
    <name type="scientific">Euplotes crassus</name>
    <dbReference type="NCBI Taxonomy" id="5936"/>
    <lineage>
        <taxon>Eukaryota</taxon>
        <taxon>Sar</taxon>
        <taxon>Alveolata</taxon>
        <taxon>Ciliophora</taxon>
        <taxon>Intramacronucleata</taxon>
        <taxon>Spirotrichea</taxon>
        <taxon>Hypotrichia</taxon>
        <taxon>Euplotida</taxon>
        <taxon>Euplotidae</taxon>
        <taxon>Moneuplotes</taxon>
    </lineage>
</organism>
<feature type="compositionally biased region" description="Basic and acidic residues" evidence="1">
    <location>
        <begin position="198"/>
        <end position="209"/>
    </location>
</feature>
<keyword evidence="4" id="KW-1185">Reference proteome</keyword>
<feature type="compositionally biased region" description="Basic and acidic residues" evidence="1">
    <location>
        <begin position="674"/>
        <end position="683"/>
    </location>
</feature>
<feature type="transmembrane region" description="Helical" evidence="2">
    <location>
        <begin position="335"/>
        <end position="358"/>
    </location>
</feature>
<comment type="caution">
    <text evidence="3">The sequence shown here is derived from an EMBL/GenBank/DDBJ whole genome shotgun (WGS) entry which is preliminary data.</text>
</comment>
<feature type="region of interest" description="Disordered" evidence="1">
    <location>
        <begin position="1"/>
        <end position="22"/>
    </location>
</feature>
<feature type="region of interest" description="Disordered" evidence="1">
    <location>
        <begin position="91"/>
        <end position="121"/>
    </location>
</feature>
<keyword evidence="2" id="KW-0472">Membrane</keyword>
<keyword evidence="2" id="KW-1133">Transmembrane helix</keyword>
<keyword evidence="2" id="KW-0812">Transmembrane</keyword>
<feature type="transmembrane region" description="Helical" evidence="2">
    <location>
        <begin position="370"/>
        <end position="389"/>
    </location>
</feature>
<evidence type="ECO:0000256" key="2">
    <source>
        <dbReference type="SAM" id="Phobius"/>
    </source>
</evidence>
<feature type="compositionally biased region" description="Acidic residues" evidence="1">
    <location>
        <begin position="220"/>
        <end position="230"/>
    </location>
</feature>
<evidence type="ECO:0000256" key="1">
    <source>
        <dbReference type="SAM" id="MobiDB-lite"/>
    </source>
</evidence>
<name>A0AAD2D4R8_EUPCR</name>
<sequence>MEREKATIKDFQERKNNGDDNKKAESVFYFLDNLDDPDAVFNRVCFLCNNSTPSLSSIQAKSRDEDDEQINDLEKHNFALGMIKIENQLDRSNKVKHSKTKSEKKILKGEHISDPNNQSEREDILYQDSQAQLNEEEIEEINEGGGTDSEDEKENDMAGSRDPSMQVDRTNSNFLKTNSRTNNMEEPPESPLPVIKINDNKHRAREDQKTAGVTPVDTEEKSDESNDEEVPNTSRQLNDDNKKNKKKKENFINLKAKYDGFNKLRFVYSKVIPKCIGETDFILPCKCNQLAHRCCVLIYCLLKKCIICPYCEDFYAFKSAKLPLCNEKNYSVLSYILRISIFILLLLFVFLGLLTYFFTAIFIYDESVKYIILSLLCSIIMVFLLYWLYTTYTETKDRSLYITKILAMSKDGYETELTRIQSKRNLFKFIKTYLTKEANFVSHPEGFWWKRAVFHKRKAIEESFQQFILNNAPKQEQEDFAYEGIFDKNKEPDATPMKGSKRLESNFMNAINRSTMGGEELKMLQNASNTLINHEQSSDYSKSPHSSNSRPVGISRMKLDKRMRQNFTITMGNSGQSPNRDHNLTSSKNKRKMRGDNAHGYTTTKLIKITRLQTRKGSENINPKAVNKLVNKPLENTNKNNSVINEAVMDPRASSFSKIGTQSEISNQLAKKNTKVEKSKESIESPDMADQSKGVENKLQSQLNDPGSIVKSEETKGQDTSFKTNLSCESPTKNSMRKKESSSVPLNISKEEPKDTSQPSNEEEMKKEELGIIPEEMSENSTIVPQIGKGHRGLTQKLSGKGTICENTEVKDIIHSLNKLSVSENDIKEVSEEFSKVDESSEFYPQNVSHSSLSKYNKHLMKTKDDKQGNSHLGIRWELDDSGIQSISNITNYINPEENKANEGMIQSALVNNSQNDSAVKNSRLDVDMVRPPNKQQSRIINISEYYSDTSKADQDIQKATTIKRKETKAEIEIFKSKTANVEAIKLNSLKHALSAKKKNK</sequence>
<feature type="compositionally biased region" description="Polar residues" evidence="1">
    <location>
        <begin position="167"/>
        <end position="184"/>
    </location>
</feature>
<reference evidence="3" key="1">
    <citation type="submission" date="2023-07" db="EMBL/GenBank/DDBJ databases">
        <authorList>
            <consortium name="AG Swart"/>
            <person name="Singh M."/>
            <person name="Singh A."/>
            <person name="Seah K."/>
            <person name="Emmerich C."/>
        </authorList>
    </citation>
    <scope>NUCLEOTIDE SEQUENCE</scope>
    <source>
        <strain evidence="3">DP1</strain>
    </source>
</reference>
<gene>
    <name evidence="3" type="ORF">ECRASSUSDP1_LOCUS21286</name>
</gene>
<dbReference type="AlphaFoldDB" id="A0AAD2D4R8"/>
<feature type="compositionally biased region" description="Acidic residues" evidence="1">
    <location>
        <begin position="139"/>
        <end position="154"/>
    </location>
</feature>
<feature type="region of interest" description="Disordered" evidence="1">
    <location>
        <begin position="139"/>
        <end position="243"/>
    </location>
</feature>
<feature type="region of interest" description="Disordered" evidence="1">
    <location>
        <begin position="657"/>
        <end position="767"/>
    </location>
</feature>
<dbReference type="Proteomes" id="UP001295684">
    <property type="component" value="Unassembled WGS sequence"/>
</dbReference>
<feature type="compositionally biased region" description="Polar residues" evidence="1">
    <location>
        <begin position="534"/>
        <end position="550"/>
    </location>
</feature>
<accession>A0AAD2D4R8</accession>